<keyword evidence="4" id="KW-1185">Reference proteome</keyword>
<evidence type="ECO:0000313" key="5">
    <source>
        <dbReference type="Proteomes" id="UP000281170"/>
    </source>
</evidence>
<keyword evidence="3" id="KW-0614">Plasmid</keyword>
<organism evidence="2 4">
    <name type="scientific">Legionella adelaidensis</name>
    <dbReference type="NCBI Taxonomy" id="45056"/>
    <lineage>
        <taxon>Bacteria</taxon>
        <taxon>Pseudomonadati</taxon>
        <taxon>Pseudomonadota</taxon>
        <taxon>Gammaproteobacteria</taxon>
        <taxon>Legionellales</taxon>
        <taxon>Legionellaceae</taxon>
        <taxon>Legionella</taxon>
    </lineage>
</organism>
<protein>
    <submittedName>
        <fullName evidence="2">Uncharacterized protein</fullName>
    </submittedName>
</protein>
<accession>A0A0W0R1W3</accession>
<evidence type="ECO:0000313" key="2">
    <source>
        <dbReference type="EMBL" id="KTC65021.1"/>
    </source>
</evidence>
<dbReference type="RefSeq" id="WP_058462627.1">
    <property type="nucleotide sequence ID" value="NZ_CAAAHS010000009.1"/>
</dbReference>
<dbReference type="OrthoDB" id="10021412at2"/>
<dbReference type="KEGG" id="ladl:NCTC12735_01090"/>
<reference evidence="2 4" key="1">
    <citation type="submission" date="2015-11" db="EMBL/GenBank/DDBJ databases">
        <title>Identification of large and diverse effector repertoires of 38 Legionella species.</title>
        <authorList>
            <person name="Burstein D."/>
            <person name="Amaro F."/>
            <person name="Zusman T."/>
            <person name="Lifshitz Z."/>
            <person name="Cohen O."/>
            <person name="Gilbert J.A."/>
            <person name="Pupko T."/>
            <person name="Shuman H.A."/>
            <person name="Segal G."/>
        </authorList>
    </citation>
    <scope>NUCLEOTIDE SEQUENCE [LARGE SCALE GENOMIC DNA]</scope>
    <source>
        <strain evidence="2 4">1762-AUS-E</strain>
    </source>
</reference>
<feature type="compositionally biased region" description="Low complexity" evidence="1">
    <location>
        <begin position="774"/>
        <end position="788"/>
    </location>
</feature>
<dbReference type="Proteomes" id="UP000281170">
    <property type="component" value="Plasmid 13"/>
</dbReference>
<gene>
    <name evidence="2" type="ORF">Lade_1544</name>
    <name evidence="3" type="ORF">NCTC12735_01090</name>
</gene>
<geneLocation type="plasmid" evidence="3 5">
    <name>13</name>
</geneLocation>
<dbReference type="AlphaFoldDB" id="A0A0W0R1W3"/>
<proteinExistence type="predicted"/>
<evidence type="ECO:0000313" key="4">
    <source>
        <dbReference type="Proteomes" id="UP000054859"/>
    </source>
</evidence>
<name>A0A0W0R1W3_9GAMM</name>
<evidence type="ECO:0000313" key="3">
    <source>
        <dbReference type="EMBL" id="VEH85460.1"/>
    </source>
</evidence>
<sequence>MPREIDIQEWRVSPQELDRFLHENPIDNYLTRHSLGNVPADRWNRISTFVRANLRHISNAHIDILSKISMEILDPMLVFIRRHDILDYRVLYALSQVSADDWQAFTTFIQENNILRQSDLLYILVKMPKDEWQSFTNFVRSKNFDREGLKGGLLYAKQPEDRWEDLFSFIQRRLMSDWAIGALIKMSPDESFTFIKFLKENDVTDWDAINTLVNIPETQRARLWDFAKQHNLVRYLSSLAKISNAQWDAVTRFILENPLDPDKASSFSCMILSLSEVPPEEWLDFVSFIRSHQITDQDFISEFAQTAANRRENLFQYIQEYKPKPYQLNIKEITPDLWPQFIEIIKKYHITDPGMIDTLALKEVELWEELASFIGNRNITDYYVVNAFEDIPLVRIRALLAFIEQFNITDQHIIEGLARIPAVQQWEHLINISAPLLQPPLRSADRAQIMKTVYEITVRQSRIDREMPVYGEEERQGRIANALAEIQAGQMPQYPGEYYERLRQILTTPLNQLVNMHRAARLGATAIDVHATGRDEATTQAMGTFMQLAYDTKEIPSDYTAFIDYLNHFPNEFIKKCARMVLGFQAASGFAPITADAIISSHGINITGREFFARLWHFINHGPFIGMADEAALNKERENARVALITNLADAYEEEHIVCNPGKIQRIATGVLQGRLLGVHVDKEIPVGPSTSEATASVSLSPEKEESVLLNAVASSLRDFIKTFEPLSKTQEDLRSHVEEWLLKEQGLEGQQLETYRSRFKEDLEKYLAYSDLPENNPVSVPSSSKNVGTSQSADITDTTEKMSFLACTHAASASSSLSYVNSDNEKSCLVSVDEPSNPVAETFKECIQEQQQIETRNFTEDKEKIRLHQQRQYYFNAAVETLINGLECAFPAGNQANHVAFLKTQLEDIAHCKFTSIYISNPHEITSAVNTLFNTPQAQYIAKYKKWGEMFRNFAILIGYIATVGITAGVVKVATGRFFPETSVEKQIREFKANVNNAVNLSLEERNSFSGSLRITD</sequence>
<reference evidence="3 5" key="2">
    <citation type="submission" date="2018-12" db="EMBL/GenBank/DDBJ databases">
        <authorList>
            <consortium name="Pathogen Informatics"/>
        </authorList>
    </citation>
    <scope>NUCLEOTIDE SEQUENCE [LARGE SCALE GENOMIC DNA]</scope>
    <source>
        <strain evidence="3 5">NCTC12735</strain>
        <plasmid evidence="5">13</plasmid>
    </source>
</reference>
<dbReference type="EMBL" id="LNKA01000010">
    <property type="protein sequence ID" value="KTC65021.1"/>
    <property type="molecule type" value="Genomic_DNA"/>
</dbReference>
<feature type="region of interest" description="Disordered" evidence="1">
    <location>
        <begin position="773"/>
        <end position="792"/>
    </location>
</feature>
<evidence type="ECO:0000256" key="1">
    <source>
        <dbReference type="SAM" id="MobiDB-lite"/>
    </source>
</evidence>
<dbReference type="EMBL" id="LR134422">
    <property type="protein sequence ID" value="VEH85460.1"/>
    <property type="molecule type" value="Genomic_DNA"/>
</dbReference>
<dbReference type="Proteomes" id="UP000054859">
    <property type="component" value="Unassembled WGS sequence"/>
</dbReference>
<dbReference type="PATRIC" id="fig|45056.6.peg.1594"/>